<reference evidence="1" key="1">
    <citation type="submission" date="2023-03" db="EMBL/GenBank/DDBJ databases">
        <authorList>
            <person name="Steffen K."/>
            <person name="Cardenas P."/>
        </authorList>
    </citation>
    <scope>NUCLEOTIDE SEQUENCE</scope>
</reference>
<protein>
    <recommendedName>
        <fullName evidence="3">Ig-like domain-containing protein</fullName>
    </recommendedName>
</protein>
<dbReference type="AlphaFoldDB" id="A0AA35X147"/>
<comment type="caution">
    <text evidence="1">The sequence shown here is derived from an EMBL/GenBank/DDBJ whole genome shotgun (WGS) entry which is preliminary data.</text>
</comment>
<gene>
    <name evidence="1" type="ORF">GBAR_LOCUS19133</name>
</gene>
<name>A0AA35X147_GEOBA</name>
<feature type="non-terminal residue" evidence="1">
    <location>
        <position position="1"/>
    </location>
</feature>
<dbReference type="Proteomes" id="UP001174909">
    <property type="component" value="Unassembled WGS sequence"/>
</dbReference>
<accession>A0AA35X147</accession>
<keyword evidence="2" id="KW-1185">Reference proteome</keyword>
<dbReference type="EMBL" id="CASHTH010002706">
    <property type="protein sequence ID" value="CAI8033942.1"/>
    <property type="molecule type" value="Genomic_DNA"/>
</dbReference>
<organism evidence="1 2">
    <name type="scientific">Geodia barretti</name>
    <name type="common">Barrett's horny sponge</name>
    <dbReference type="NCBI Taxonomy" id="519541"/>
    <lineage>
        <taxon>Eukaryota</taxon>
        <taxon>Metazoa</taxon>
        <taxon>Porifera</taxon>
        <taxon>Demospongiae</taxon>
        <taxon>Heteroscleromorpha</taxon>
        <taxon>Tetractinellida</taxon>
        <taxon>Astrophorina</taxon>
        <taxon>Geodiidae</taxon>
        <taxon>Geodia</taxon>
    </lineage>
</organism>
<evidence type="ECO:0008006" key="3">
    <source>
        <dbReference type="Google" id="ProtNLM"/>
    </source>
</evidence>
<proteinExistence type="predicted"/>
<evidence type="ECO:0000313" key="1">
    <source>
        <dbReference type="EMBL" id="CAI8033942.1"/>
    </source>
</evidence>
<sequence>ISNSLGAEIISGPQTVSNATLGGTASFECIINSELALPRWNINGIDYTVTRLPAGFQFESDSFSKVLTVSPVQQEMNNWCF</sequence>
<feature type="non-terminal residue" evidence="1">
    <location>
        <position position="81"/>
    </location>
</feature>
<evidence type="ECO:0000313" key="2">
    <source>
        <dbReference type="Proteomes" id="UP001174909"/>
    </source>
</evidence>